<reference evidence="3" key="1">
    <citation type="submission" date="2022-11" db="UniProtKB">
        <authorList>
            <consortium name="WormBaseParasite"/>
        </authorList>
    </citation>
    <scope>IDENTIFICATION</scope>
</reference>
<protein>
    <submittedName>
        <fullName evidence="3">Uncharacterized protein</fullName>
    </submittedName>
</protein>
<keyword evidence="1" id="KW-1133">Transmembrane helix</keyword>
<proteinExistence type="predicted"/>
<keyword evidence="1" id="KW-0812">Transmembrane</keyword>
<name>A0A915HD77_ROMCU</name>
<dbReference type="Proteomes" id="UP000887565">
    <property type="component" value="Unplaced"/>
</dbReference>
<accession>A0A915HD77</accession>
<evidence type="ECO:0000313" key="3">
    <source>
        <dbReference type="WBParaSite" id="nRc.2.0.1.t00025-RA"/>
    </source>
</evidence>
<evidence type="ECO:0000313" key="2">
    <source>
        <dbReference type="Proteomes" id="UP000887565"/>
    </source>
</evidence>
<keyword evidence="2" id="KW-1185">Reference proteome</keyword>
<dbReference type="WBParaSite" id="nRc.2.0.1.t00025-RA">
    <property type="protein sequence ID" value="nRc.2.0.1.t00025-RA"/>
    <property type="gene ID" value="nRc.2.0.1.g00025"/>
</dbReference>
<sequence length="86" mass="9782">MHDTPYDDHKFFTIKSSSFFTVVFPLNHVIFGLGFPMARHVKRTKESCDVVVVTVSVHDKISGMAHSRPYMMAASLDDEKQGVRRP</sequence>
<organism evidence="2 3">
    <name type="scientific">Romanomermis culicivorax</name>
    <name type="common">Nematode worm</name>
    <dbReference type="NCBI Taxonomy" id="13658"/>
    <lineage>
        <taxon>Eukaryota</taxon>
        <taxon>Metazoa</taxon>
        <taxon>Ecdysozoa</taxon>
        <taxon>Nematoda</taxon>
        <taxon>Enoplea</taxon>
        <taxon>Dorylaimia</taxon>
        <taxon>Mermithida</taxon>
        <taxon>Mermithoidea</taxon>
        <taxon>Mermithidae</taxon>
        <taxon>Romanomermis</taxon>
    </lineage>
</organism>
<feature type="transmembrane region" description="Helical" evidence="1">
    <location>
        <begin position="12"/>
        <end position="35"/>
    </location>
</feature>
<keyword evidence="1" id="KW-0472">Membrane</keyword>
<dbReference type="AlphaFoldDB" id="A0A915HD77"/>
<evidence type="ECO:0000256" key="1">
    <source>
        <dbReference type="SAM" id="Phobius"/>
    </source>
</evidence>